<evidence type="ECO:0000256" key="1">
    <source>
        <dbReference type="SAM" id="Phobius"/>
    </source>
</evidence>
<feature type="transmembrane region" description="Helical" evidence="1">
    <location>
        <begin position="44"/>
        <end position="63"/>
    </location>
</feature>
<name>A0AAX3APZ7_HALDO</name>
<reference evidence="2" key="1">
    <citation type="submission" date="2022-04" db="EMBL/GenBank/DDBJ databases">
        <title>Sequencing and genomic assembly of Halococcus dombrowskii.</title>
        <authorList>
            <person name="Lim S.W."/>
            <person name="MacLea K.S."/>
        </authorList>
    </citation>
    <scope>NUCLEOTIDE SEQUENCE</scope>
    <source>
        <strain evidence="2">H4</strain>
    </source>
</reference>
<dbReference type="EMBL" id="CP095005">
    <property type="protein sequence ID" value="UOO96066.1"/>
    <property type="molecule type" value="Genomic_DNA"/>
</dbReference>
<keyword evidence="1" id="KW-0472">Membrane</keyword>
<feature type="transmembrane region" description="Helical" evidence="1">
    <location>
        <begin position="12"/>
        <end position="32"/>
    </location>
</feature>
<feature type="transmembrane region" description="Helical" evidence="1">
    <location>
        <begin position="105"/>
        <end position="123"/>
    </location>
</feature>
<dbReference type="GeneID" id="71761179"/>
<dbReference type="KEGG" id="hdo:MUK72_04985"/>
<dbReference type="InterPro" id="IPR058307">
    <property type="entry name" value="DUF7994"/>
</dbReference>
<keyword evidence="1" id="KW-1133">Transmembrane helix</keyword>
<sequence>MDQHRSMPYWWRYWNVGVGLLLLVATGALYVLFDPPTALEQFELLLFVLAALLFFLSGLEIQFSVGARRIRERQFVAAAQLLLGVALLWSPAVSVLEQAVEPYDIVALISGIFMLLIGVGTVYRPAMFGPYDSAD</sequence>
<dbReference type="AlphaFoldDB" id="A0AAX3APZ7"/>
<protein>
    <submittedName>
        <fullName evidence="2">Uncharacterized protein</fullName>
    </submittedName>
</protein>
<organism evidence="2 3">
    <name type="scientific">Halococcus dombrowskii</name>
    <dbReference type="NCBI Taxonomy" id="179637"/>
    <lineage>
        <taxon>Archaea</taxon>
        <taxon>Methanobacteriati</taxon>
        <taxon>Methanobacteriota</taxon>
        <taxon>Stenosarchaea group</taxon>
        <taxon>Halobacteria</taxon>
        <taxon>Halobacteriales</taxon>
        <taxon>Halococcaceae</taxon>
        <taxon>Halococcus</taxon>
    </lineage>
</organism>
<dbReference type="Pfam" id="PF25957">
    <property type="entry name" value="DUF7994"/>
    <property type="match status" value="1"/>
</dbReference>
<evidence type="ECO:0000313" key="2">
    <source>
        <dbReference type="EMBL" id="UOO96066.1"/>
    </source>
</evidence>
<gene>
    <name evidence="2" type="ORF">MUK72_04985</name>
</gene>
<proteinExistence type="predicted"/>
<keyword evidence="1" id="KW-0812">Transmembrane</keyword>
<evidence type="ECO:0000313" key="3">
    <source>
        <dbReference type="Proteomes" id="UP000830542"/>
    </source>
</evidence>
<feature type="transmembrane region" description="Helical" evidence="1">
    <location>
        <begin position="75"/>
        <end position="93"/>
    </location>
</feature>
<keyword evidence="3" id="KW-1185">Reference proteome</keyword>
<accession>A0AAX3APZ7</accession>
<dbReference type="Proteomes" id="UP000830542">
    <property type="component" value="Chromosome"/>
</dbReference>
<dbReference type="RefSeq" id="WP_244704482.1">
    <property type="nucleotide sequence ID" value="NZ_BAAADN010000009.1"/>
</dbReference>